<dbReference type="STRING" id="1602171.ST44_06660"/>
<keyword evidence="4" id="KW-1185">Reference proteome</keyword>
<dbReference type="InterPro" id="IPR050188">
    <property type="entry name" value="RluA_PseudoU_synthase"/>
</dbReference>
<organism evidence="3 4">
    <name type="scientific">Prevotella pectinovora</name>
    <dbReference type="NCBI Taxonomy" id="1602169"/>
    <lineage>
        <taxon>Bacteria</taxon>
        <taxon>Pseudomonadati</taxon>
        <taxon>Bacteroidota</taxon>
        <taxon>Bacteroidia</taxon>
        <taxon>Bacteroidales</taxon>
        <taxon>Prevotellaceae</taxon>
        <taxon>Prevotella</taxon>
    </lineage>
</organism>
<accession>A0A0D0IZQ2</accession>
<dbReference type="CDD" id="cd02869">
    <property type="entry name" value="PseudoU_synth_RluA_like"/>
    <property type="match status" value="1"/>
</dbReference>
<dbReference type="GO" id="GO:0003723">
    <property type="term" value="F:RNA binding"/>
    <property type="evidence" value="ECO:0007669"/>
    <property type="project" value="InterPro"/>
</dbReference>
<keyword evidence="1" id="KW-0175">Coiled coil</keyword>
<dbReference type="RefSeq" id="WP_042519108.1">
    <property type="nucleotide sequence ID" value="NZ_JXQK01000053.1"/>
</dbReference>
<feature type="domain" description="Pseudouridine synthase RsuA/RluA-like" evidence="2">
    <location>
        <begin position="347"/>
        <end position="495"/>
    </location>
</feature>
<dbReference type="Gene3D" id="3.30.2350.10">
    <property type="entry name" value="Pseudouridine synthase"/>
    <property type="match status" value="1"/>
</dbReference>
<dbReference type="PANTHER" id="PTHR21600:SF89">
    <property type="entry name" value="RIBOSOMAL LARGE SUBUNIT PSEUDOURIDINE SYNTHASE A"/>
    <property type="match status" value="1"/>
</dbReference>
<dbReference type="AlphaFoldDB" id="A0A0D0IZQ2"/>
<dbReference type="Proteomes" id="UP000032046">
    <property type="component" value="Unassembled WGS sequence"/>
</dbReference>
<feature type="coiled-coil region" evidence="1">
    <location>
        <begin position="197"/>
        <end position="224"/>
    </location>
</feature>
<dbReference type="PROSITE" id="PS01129">
    <property type="entry name" value="PSI_RLU"/>
    <property type="match status" value="1"/>
</dbReference>
<evidence type="ECO:0000259" key="2">
    <source>
        <dbReference type="Pfam" id="PF00849"/>
    </source>
</evidence>
<evidence type="ECO:0000313" key="4">
    <source>
        <dbReference type="Proteomes" id="UP000032046"/>
    </source>
</evidence>
<dbReference type="GO" id="GO:0000455">
    <property type="term" value="P:enzyme-directed rRNA pseudouridine synthesis"/>
    <property type="evidence" value="ECO:0007669"/>
    <property type="project" value="TreeGrafter"/>
</dbReference>
<dbReference type="GO" id="GO:0009982">
    <property type="term" value="F:pseudouridine synthase activity"/>
    <property type="evidence" value="ECO:0007669"/>
    <property type="project" value="InterPro"/>
</dbReference>
<comment type="caution">
    <text evidence="3">The sequence shown here is derived from an EMBL/GenBank/DDBJ whole genome shotgun (WGS) entry which is preliminary data.</text>
</comment>
<dbReference type="InterPro" id="IPR006224">
    <property type="entry name" value="PsdUridine_synth_RluA-like_CS"/>
</dbReference>
<protein>
    <recommendedName>
        <fullName evidence="2">Pseudouridine synthase RsuA/RluA-like domain-containing protein</fullName>
    </recommendedName>
</protein>
<dbReference type="PANTHER" id="PTHR21600">
    <property type="entry name" value="MITOCHONDRIAL RNA PSEUDOURIDINE SYNTHASE"/>
    <property type="match status" value="1"/>
</dbReference>
<evidence type="ECO:0000256" key="1">
    <source>
        <dbReference type="SAM" id="Coils"/>
    </source>
</evidence>
<dbReference type="Pfam" id="PF00849">
    <property type="entry name" value="PseudoU_synth_2"/>
    <property type="match status" value="1"/>
</dbReference>
<dbReference type="EMBL" id="JXQK01000053">
    <property type="protein sequence ID" value="KIP62488.1"/>
    <property type="molecule type" value="Genomic_DNA"/>
</dbReference>
<proteinExistence type="predicted"/>
<dbReference type="InterPro" id="IPR020103">
    <property type="entry name" value="PsdUridine_synth_cat_dom_sf"/>
</dbReference>
<gene>
    <name evidence="3" type="ORF">ST44_06660</name>
</gene>
<reference evidence="3 4" key="1">
    <citation type="submission" date="2015-01" db="EMBL/GenBank/DDBJ databases">
        <title>Comparative genomics of non-oral Prevotella species.</title>
        <authorList>
            <person name="Accetto T."/>
            <person name="Nograsek B."/>
            <person name="Avgustin G."/>
        </authorList>
    </citation>
    <scope>NUCLEOTIDE SEQUENCE [LARGE SCALE GENOMIC DNA]</scope>
    <source>
        <strain evidence="3 4">P5-119</strain>
    </source>
</reference>
<sequence length="545" mass="61617">MNEIFHPLHTDIERPERFTYPFNYTPHPLCLLAAGELQRYIGSNGQWRDEVEKGKMFGVLVVTDATGGLGFLAAYSGLLAGRNDLPYFVPSVYDSQQPDGYFKTHEREISSINHEIARIKESAEYTALKDRTAKLQTAADNEIQAFRQYMAEAKERRAALRASGQSLSAQQQEQMVRESQYQKAELRRIKKRWDGTLAEPRRQKAELDNRIATLRQERKEKSDRLQQWLFDQYSMLNARGERCDLTSIFAATPQRVPPSGAGDCCAPKLLQYAYLHGLHPVCMAEFWWGKSPKTEIRHHLHYYPACRSKCKPILTHMLQGLNVDADPHDTAAGSCEDLHIVYEDESLIVVDKPAGILSVPGNVARESVVDILKRERGGSQFMMPAHRLDMATSGLLVVAKSDTVLRNLHEQFASRTVEKRYRAILDGIPHAPRQGTIRLPLAADPTDRPRQVVDQEHGKPAETRYEIISTADGKTEILLYPLTGRTHQLRVHCAHADGLATPILGDTLYGHPTSGRMYLHAEYVSFHHPLTGKRMELESRGGLHL</sequence>
<dbReference type="GO" id="GO:0140098">
    <property type="term" value="F:catalytic activity, acting on RNA"/>
    <property type="evidence" value="ECO:0007669"/>
    <property type="project" value="UniProtKB-ARBA"/>
</dbReference>
<evidence type="ECO:0000313" key="3">
    <source>
        <dbReference type="EMBL" id="KIP62488.1"/>
    </source>
</evidence>
<name>A0A0D0IZQ2_9BACT</name>
<dbReference type="InterPro" id="IPR006145">
    <property type="entry name" value="PsdUridine_synth_RsuA/RluA"/>
</dbReference>
<dbReference type="SUPFAM" id="SSF55120">
    <property type="entry name" value="Pseudouridine synthase"/>
    <property type="match status" value="1"/>
</dbReference>